<dbReference type="InterPro" id="IPR017853">
    <property type="entry name" value="GH"/>
</dbReference>
<reference evidence="4" key="1">
    <citation type="submission" date="2025-08" db="UniProtKB">
        <authorList>
            <consortium name="Ensembl"/>
        </authorList>
    </citation>
    <scope>IDENTIFICATION</scope>
</reference>
<keyword evidence="2" id="KW-0812">Transmembrane</keyword>
<dbReference type="AlphaFoldDB" id="A0A3B4X1D4"/>
<dbReference type="Pfam" id="PF16028">
    <property type="entry name" value="SLC3A2_N"/>
    <property type="match status" value="1"/>
</dbReference>
<dbReference type="GO" id="GO:0015180">
    <property type="term" value="F:L-alanine transmembrane transporter activity"/>
    <property type="evidence" value="ECO:0007669"/>
    <property type="project" value="TreeGrafter"/>
</dbReference>
<dbReference type="Proteomes" id="UP000261360">
    <property type="component" value="Unplaced"/>
</dbReference>
<dbReference type="GO" id="GO:1903801">
    <property type="term" value="P:L-leucine import across plasma membrane"/>
    <property type="evidence" value="ECO:0007669"/>
    <property type="project" value="TreeGrafter"/>
</dbReference>
<dbReference type="STRING" id="1841481.ENSSLDP00000011299"/>
<dbReference type="Ensembl" id="ENSSLDT00000011708.1">
    <property type="protein sequence ID" value="ENSSLDP00000011299.1"/>
    <property type="gene ID" value="ENSSLDG00000008977.1"/>
</dbReference>
<dbReference type="PANTHER" id="PTHR46673">
    <property type="entry name" value="4F2 CELL-SURFACE ANTIGEN HEAVY CHAIN"/>
    <property type="match status" value="1"/>
</dbReference>
<feature type="compositionally biased region" description="Low complexity" evidence="1">
    <location>
        <begin position="39"/>
        <end position="51"/>
    </location>
</feature>
<evidence type="ECO:0000313" key="4">
    <source>
        <dbReference type="Ensembl" id="ENSSLDP00000011299.1"/>
    </source>
</evidence>
<dbReference type="GO" id="GO:1904273">
    <property type="term" value="P:L-alanine import across plasma membrane"/>
    <property type="evidence" value="ECO:0007669"/>
    <property type="project" value="TreeGrafter"/>
</dbReference>
<name>A0A3B4X1D4_SERLL</name>
<dbReference type="GeneTree" id="ENSGT00940000167255"/>
<keyword evidence="2" id="KW-0472">Membrane</keyword>
<feature type="compositionally biased region" description="Basic and acidic residues" evidence="1">
    <location>
        <begin position="1"/>
        <end position="12"/>
    </location>
</feature>
<organism evidence="4 5">
    <name type="scientific">Seriola lalandi dorsalis</name>
    <dbReference type="NCBI Taxonomy" id="1841481"/>
    <lineage>
        <taxon>Eukaryota</taxon>
        <taxon>Metazoa</taxon>
        <taxon>Chordata</taxon>
        <taxon>Craniata</taxon>
        <taxon>Vertebrata</taxon>
        <taxon>Euteleostomi</taxon>
        <taxon>Actinopterygii</taxon>
        <taxon>Neopterygii</taxon>
        <taxon>Teleostei</taxon>
        <taxon>Neoteleostei</taxon>
        <taxon>Acanthomorphata</taxon>
        <taxon>Carangaria</taxon>
        <taxon>Carangiformes</taxon>
        <taxon>Carangidae</taxon>
        <taxon>Seriola</taxon>
    </lineage>
</organism>
<feature type="domain" description="Solute carrier family 3 member 2 N-terminal" evidence="3">
    <location>
        <begin position="53"/>
        <end position="115"/>
    </location>
</feature>
<dbReference type="SUPFAM" id="SSF51445">
    <property type="entry name" value="(Trans)glycosidases"/>
    <property type="match status" value="1"/>
</dbReference>
<dbReference type="GO" id="GO:0016324">
    <property type="term" value="C:apical plasma membrane"/>
    <property type="evidence" value="ECO:0007669"/>
    <property type="project" value="TreeGrafter"/>
</dbReference>
<dbReference type="PANTHER" id="PTHR46673:SF2">
    <property type="entry name" value="4F2 CELL-SURFACE ANTIGEN HEAVY CHAIN-LIKE"/>
    <property type="match status" value="1"/>
</dbReference>
<evidence type="ECO:0000313" key="5">
    <source>
        <dbReference type="Proteomes" id="UP000261360"/>
    </source>
</evidence>
<evidence type="ECO:0000259" key="3">
    <source>
        <dbReference type="Pfam" id="PF16028"/>
    </source>
</evidence>
<dbReference type="GO" id="GO:0016323">
    <property type="term" value="C:basolateral plasma membrane"/>
    <property type="evidence" value="ECO:0007669"/>
    <property type="project" value="TreeGrafter"/>
</dbReference>
<feature type="transmembrane region" description="Helical" evidence="2">
    <location>
        <begin position="76"/>
        <end position="98"/>
    </location>
</feature>
<dbReference type="InterPro" id="IPR031984">
    <property type="entry name" value="SLC3A2_N"/>
</dbReference>
<keyword evidence="5" id="KW-1185">Reference proteome</keyword>
<dbReference type="GO" id="GO:0015190">
    <property type="term" value="F:L-leucine transmembrane transporter activity"/>
    <property type="evidence" value="ECO:0007669"/>
    <property type="project" value="TreeGrafter"/>
</dbReference>
<evidence type="ECO:0000256" key="2">
    <source>
        <dbReference type="SAM" id="Phobius"/>
    </source>
</evidence>
<keyword evidence="2" id="KW-1133">Transmembrane helix</keyword>
<feature type="region of interest" description="Disordered" evidence="1">
    <location>
        <begin position="1"/>
        <end position="51"/>
    </location>
</feature>
<feature type="compositionally biased region" description="Gly residues" evidence="1">
    <location>
        <begin position="18"/>
        <end position="33"/>
    </location>
</feature>
<protein>
    <submittedName>
        <fullName evidence="4">4F2 cell-surface antigen heavy chain-like</fullName>
    </submittedName>
</protein>
<sequence length="142" mass="15482">MAQSVKETDRMPLDVGDTGYGSVPGPGLSGSVGGSETAPLLIPEPEPEPVQQWQPLTKEQLEVVAGGPGWRRVRCYMVLLFWLAWVGMLATSIAIIAISPRPVVTPLKWWQKSLFYQLQPDLFMEAEGSGGINGEEINNGFI</sequence>
<proteinExistence type="predicted"/>
<dbReference type="InterPro" id="IPR042280">
    <property type="entry name" value="SLC3A2"/>
</dbReference>
<dbReference type="GO" id="GO:0015173">
    <property type="term" value="F:aromatic amino acid transmembrane transporter activity"/>
    <property type="evidence" value="ECO:0007669"/>
    <property type="project" value="TreeGrafter"/>
</dbReference>
<reference evidence="4" key="2">
    <citation type="submission" date="2025-09" db="UniProtKB">
        <authorList>
            <consortium name="Ensembl"/>
        </authorList>
    </citation>
    <scope>IDENTIFICATION</scope>
</reference>
<dbReference type="GO" id="GO:0015823">
    <property type="term" value="P:phenylalanine transport"/>
    <property type="evidence" value="ECO:0007669"/>
    <property type="project" value="TreeGrafter"/>
</dbReference>
<accession>A0A3B4X1D4</accession>
<evidence type="ECO:0000256" key="1">
    <source>
        <dbReference type="SAM" id="MobiDB-lite"/>
    </source>
</evidence>